<accession>A0ACC2XR30</accession>
<reference evidence="1" key="1">
    <citation type="submission" date="2023-04" db="EMBL/GenBank/DDBJ databases">
        <title>Draft Genome sequencing of Naganishia species isolated from polar environments using Oxford Nanopore Technology.</title>
        <authorList>
            <person name="Leo P."/>
            <person name="Venkateswaran K."/>
        </authorList>
    </citation>
    <scope>NUCLEOTIDE SEQUENCE</scope>
    <source>
        <strain evidence="1">DBVPG 5303</strain>
    </source>
</reference>
<proteinExistence type="predicted"/>
<comment type="caution">
    <text evidence="1">The sequence shown here is derived from an EMBL/GenBank/DDBJ whole genome shotgun (WGS) entry which is preliminary data.</text>
</comment>
<sequence length="165" mass="18595">MALVNKSGKRGLSAFLPHKDQIVDRPSSSSTVAQPPHLPLTRSWETTDFALESVLKAAREPAAGDGQVNLRTWSLLLLSKYQYMSGEGESPSHFASLKQPFQADNTFKYLRQNPQLGMICLNDDEADSAADQIGELLHEWLEERWGEERAWWEKVEEGEKHGMVV</sequence>
<organism evidence="1 2">
    <name type="scientific">Naganishia onofrii</name>
    <dbReference type="NCBI Taxonomy" id="1851511"/>
    <lineage>
        <taxon>Eukaryota</taxon>
        <taxon>Fungi</taxon>
        <taxon>Dikarya</taxon>
        <taxon>Basidiomycota</taxon>
        <taxon>Agaricomycotina</taxon>
        <taxon>Tremellomycetes</taxon>
        <taxon>Filobasidiales</taxon>
        <taxon>Filobasidiaceae</taxon>
        <taxon>Naganishia</taxon>
    </lineage>
</organism>
<protein>
    <submittedName>
        <fullName evidence="1">Uncharacterized protein</fullName>
    </submittedName>
</protein>
<evidence type="ECO:0000313" key="1">
    <source>
        <dbReference type="EMBL" id="KAJ9125712.1"/>
    </source>
</evidence>
<name>A0ACC2XR30_9TREE</name>
<dbReference type="Proteomes" id="UP001234202">
    <property type="component" value="Unassembled WGS sequence"/>
</dbReference>
<dbReference type="EMBL" id="JASBWV010000007">
    <property type="protein sequence ID" value="KAJ9125712.1"/>
    <property type="molecule type" value="Genomic_DNA"/>
</dbReference>
<evidence type="ECO:0000313" key="2">
    <source>
        <dbReference type="Proteomes" id="UP001234202"/>
    </source>
</evidence>
<gene>
    <name evidence="1" type="ORF">QFC24_002496</name>
</gene>
<keyword evidence="2" id="KW-1185">Reference proteome</keyword>